<keyword evidence="4" id="KW-0560">Oxidoreductase</keyword>
<dbReference type="GO" id="GO:0009055">
    <property type="term" value="F:electron transfer activity"/>
    <property type="evidence" value="ECO:0007669"/>
    <property type="project" value="InterPro"/>
</dbReference>
<evidence type="ECO:0000256" key="2">
    <source>
        <dbReference type="ARBA" id="ARBA00008156"/>
    </source>
</evidence>
<reference evidence="6" key="1">
    <citation type="journal article" date="2015" name="Nature">
        <title>Complex archaea that bridge the gap between prokaryotes and eukaryotes.</title>
        <authorList>
            <person name="Spang A."/>
            <person name="Saw J.H."/>
            <person name="Jorgensen S.L."/>
            <person name="Zaremba-Niedzwiedzka K."/>
            <person name="Martijn J."/>
            <person name="Lind A.E."/>
            <person name="van Eijk R."/>
            <person name="Schleper C."/>
            <person name="Guy L."/>
            <person name="Ettema T.J."/>
        </authorList>
    </citation>
    <scope>NUCLEOTIDE SEQUENCE</scope>
</reference>
<dbReference type="PANTHER" id="PTHR32303">
    <property type="entry name" value="QUINOPROTEIN ALCOHOL DEHYDROGENASE (CYTOCHROME C)"/>
    <property type="match status" value="1"/>
</dbReference>
<evidence type="ECO:0000256" key="1">
    <source>
        <dbReference type="ARBA" id="ARBA00001931"/>
    </source>
</evidence>
<organism evidence="6">
    <name type="scientific">marine sediment metagenome</name>
    <dbReference type="NCBI Taxonomy" id="412755"/>
    <lineage>
        <taxon>unclassified sequences</taxon>
        <taxon>metagenomes</taxon>
        <taxon>ecological metagenomes</taxon>
    </lineage>
</organism>
<dbReference type="InterPro" id="IPR011047">
    <property type="entry name" value="Quinoprotein_ADH-like_sf"/>
</dbReference>
<dbReference type="PANTHER" id="PTHR32303:SF10">
    <property type="entry name" value="OUTER MEMBRANE PROTEIN ASSEMBLY FACTOR BAMB"/>
    <property type="match status" value="1"/>
</dbReference>
<protein>
    <recommendedName>
        <fullName evidence="5">Pyrrolo-quinoline quinone repeat domain-containing protein</fullName>
    </recommendedName>
</protein>
<dbReference type="EMBL" id="LAZR01000004">
    <property type="protein sequence ID" value="KKO10772.1"/>
    <property type="molecule type" value="Genomic_DNA"/>
</dbReference>
<comment type="similarity">
    <text evidence="2">Belongs to the bacterial PQQ dehydrogenase family.</text>
</comment>
<dbReference type="InterPro" id="IPR015943">
    <property type="entry name" value="WD40/YVTN_repeat-like_dom_sf"/>
</dbReference>
<dbReference type="GO" id="GO:0016491">
    <property type="term" value="F:oxidoreductase activity"/>
    <property type="evidence" value="ECO:0007669"/>
    <property type="project" value="UniProtKB-KW"/>
</dbReference>
<keyword evidence="3" id="KW-0732">Signal</keyword>
<dbReference type="Pfam" id="PF01011">
    <property type="entry name" value="PQQ"/>
    <property type="match status" value="1"/>
</dbReference>
<gene>
    <name evidence="6" type="ORF">LCGC14_0022550</name>
</gene>
<evidence type="ECO:0000256" key="4">
    <source>
        <dbReference type="ARBA" id="ARBA00023002"/>
    </source>
</evidence>
<dbReference type="InterPro" id="IPR002372">
    <property type="entry name" value="PQQ_rpt_dom"/>
</dbReference>
<dbReference type="Gene3D" id="2.140.10.10">
    <property type="entry name" value="Quinoprotein alcohol dehydrogenase-like superfamily"/>
    <property type="match status" value="1"/>
</dbReference>
<dbReference type="SMART" id="SM00564">
    <property type="entry name" value="PQQ"/>
    <property type="match status" value="7"/>
</dbReference>
<evidence type="ECO:0000259" key="5">
    <source>
        <dbReference type="Pfam" id="PF01011"/>
    </source>
</evidence>
<dbReference type="InterPro" id="IPR036909">
    <property type="entry name" value="Cyt_c-like_dom_sf"/>
</dbReference>
<dbReference type="SUPFAM" id="SSF46626">
    <property type="entry name" value="Cytochrome c"/>
    <property type="match status" value="1"/>
</dbReference>
<sequence length="608" mass="64739">MRKFTSMLVGLAVSGVSGLALAAENLDGTSLYDQYCATCHADPQDVRTPNREALASYTANSLYSALTDGIMQAQAAALTNAQKIALSEHLTGSRMQAESVAGLARCEQAMPHLELSLNSNWNGWGNGLSNERYQSAQGTAINATNIDELELAWVMGLENSTVARAQPTVINNTVFMGSPSGSVHAMDIASGCAYWSIEVPGEVRAAVTVAYSQALDQYLAIIAENSNHIYVVDARSGEALWDTEVDDNPYARSTGSPVVYGDRIFVPVSSIEVGAAGRPDHHCCTFRGNMAAFDLNTGDKLWHTYIMDEPELVGQNSAGNPVYAPSGAPIWQAPSIDPERNLVYAGSGQNYSRPASNTSDSVIAFDMDSGEMVWVYQTTGQDQFVMGCRPDGAHPNCPDPGPDLDIGAPIVTTTLSNGQEIVVAGTKGAEIYGLDPTQNGEVLWRTRVGRGGALGGVHWGMSFHGDVVYVPVSDRSGITDEGEPRQPGLHAIDMKTGDVLWYAPVPERCAGERGCMDAYSSPITATDDLILAGSLSGYLFAHDPETGALLWEYNTVREYDTINGVEASGGSLDATGPVLSGDYMIINSGYATFGQMPGNAVLVFKLKN</sequence>
<evidence type="ECO:0000256" key="3">
    <source>
        <dbReference type="ARBA" id="ARBA00022729"/>
    </source>
</evidence>
<dbReference type="GO" id="GO:0020037">
    <property type="term" value="F:heme binding"/>
    <property type="evidence" value="ECO:0007669"/>
    <property type="project" value="InterPro"/>
</dbReference>
<dbReference type="AlphaFoldDB" id="A0A0F9YF57"/>
<evidence type="ECO:0000313" key="6">
    <source>
        <dbReference type="EMBL" id="KKO10772.1"/>
    </source>
</evidence>
<proteinExistence type="inferred from homology"/>
<accession>A0A0F9YF57</accession>
<feature type="domain" description="Pyrrolo-quinoline quinone repeat" evidence="5">
    <location>
        <begin position="121"/>
        <end position="383"/>
    </location>
</feature>
<comment type="cofactor">
    <cofactor evidence="1">
        <name>pyrroloquinoline quinone</name>
        <dbReference type="ChEBI" id="CHEBI:58442"/>
    </cofactor>
</comment>
<dbReference type="Gene3D" id="2.130.10.10">
    <property type="entry name" value="YVTN repeat-like/Quinoprotein amine dehydrogenase"/>
    <property type="match status" value="1"/>
</dbReference>
<dbReference type="SUPFAM" id="SSF50998">
    <property type="entry name" value="Quinoprotein alcohol dehydrogenase-like"/>
    <property type="match status" value="1"/>
</dbReference>
<dbReference type="InterPro" id="IPR018391">
    <property type="entry name" value="PQQ_b-propeller_rpt"/>
</dbReference>
<name>A0A0F9YF57_9ZZZZ</name>
<comment type="caution">
    <text evidence="6">The sequence shown here is derived from an EMBL/GenBank/DDBJ whole genome shotgun (WGS) entry which is preliminary data.</text>
</comment>